<keyword evidence="1 5" id="KW-0347">Helicase</keyword>
<comment type="cofactor">
    <cofactor evidence="1">
        <name>Mg(2+)</name>
        <dbReference type="ChEBI" id="CHEBI:18420"/>
    </cofactor>
</comment>
<dbReference type="AlphaFoldDB" id="A0ABD1RWL7"/>
<dbReference type="InterPro" id="IPR027417">
    <property type="entry name" value="P-loop_NTPase"/>
</dbReference>
<dbReference type="EC" id="5.6.2.3" evidence="1"/>
<name>A0ABD1RWL7_9LAMI</name>
<keyword evidence="1" id="KW-0547">Nucleotide-binding</keyword>
<dbReference type="GO" id="GO:0043139">
    <property type="term" value="F:5'-3' DNA helicase activity"/>
    <property type="evidence" value="ECO:0007669"/>
    <property type="project" value="UniProtKB-EC"/>
</dbReference>
<evidence type="ECO:0000313" key="5">
    <source>
        <dbReference type="EMBL" id="KAL2492837.1"/>
    </source>
</evidence>
<evidence type="ECO:0000259" key="4">
    <source>
        <dbReference type="Pfam" id="PF14214"/>
    </source>
</evidence>
<dbReference type="GO" id="GO:0016787">
    <property type="term" value="F:hydrolase activity"/>
    <property type="evidence" value="ECO:0007669"/>
    <property type="project" value="UniProtKB-KW"/>
</dbReference>
<reference evidence="6" key="1">
    <citation type="submission" date="2024-07" db="EMBL/GenBank/DDBJ databases">
        <title>Two chromosome-level genome assemblies of Korean endemic species Abeliophyllum distichum and Forsythia ovata (Oleaceae).</title>
        <authorList>
            <person name="Jang H."/>
        </authorList>
    </citation>
    <scope>NUCLEOTIDE SEQUENCE [LARGE SCALE GENOMIC DNA]</scope>
</reference>
<dbReference type="GO" id="GO:0006281">
    <property type="term" value="P:DNA repair"/>
    <property type="evidence" value="ECO:0007669"/>
    <property type="project" value="UniProtKB-KW"/>
</dbReference>
<evidence type="ECO:0000256" key="1">
    <source>
        <dbReference type="RuleBase" id="RU363044"/>
    </source>
</evidence>
<keyword evidence="6" id="KW-1185">Reference proteome</keyword>
<evidence type="ECO:0000256" key="2">
    <source>
        <dbReference type="SAM" id="MobiDB-lite"/>
    </source>
</evidence>
<comment type="catalytic activity">
    <reaction evidence="1">
        <text>ATP + H2O = ADP + phosphate + H(+)</text>
        <dbReference type="Rhea" id="RHEA:13065"/>
        <dbReference type="ChEBI" id="CHEBI:15377"/>
        <dbReference type="ChEBI" id="CHEBI:15378"/>
        <dbReference type="ChEBI" id="CHEBI:30616"/>
        <dbReference type="ChEBI" id="CHEBI:43474"/>
        <dbReference type="ChEBI" id="CHEBI:456216"/>
        <dbReference type="EC" id="5.6.2.3"/>
    </reaction>
</comment>
<dbReference type="Gene3D" id="3.40.50.300">
    <property type="entry name" value="P-loop containing nucleotide triphosphate hydrolases"/>
    <property type="match status" value="1"/>
</dbReference>
<organism evidence="5 6">
    <name type="scientific">Abeliophyllum distichum</name>
    <dbReference type="NCBI Taxonomy" id="126358"/>
    <lineage>
        <taxon>Eukaryota</taxon>
        <taxon>Viridiplantae</taxon>
        <taxon>Streptophyta</taxon>
        <taxon>Embryophyta</taxon>
        <taxon>Tracheophyta</taxon>
        <taxon>Spermatophyta</taxon>
        <taxon>Magnoliopsida</taxon>
        <taxon>eudicotyledons</taxon>
        <taxon>Gunneridae</taxon>
        <taxon>Pentapetalae</taxon>
        <taxon>asterids</taxon>
        <taxon>lamiids</taxon>
        <taxon>Lamiales</taxon>
        <taxon>Oleaceae</taxon>
        <taxon>Forsythieae</taxon>
        <taxon>Abeliophyllum</taxon>
    </lineage>
</organism>
<gene>
    <name evidence="5" type="ORF">Adt_28465</name>
</gene>
<keyword evidence="1" id="KW-0227">DNA damage</keyword>
<dbReference type="Pfam" id="PF14214">
    <property type="entry name" value="Helitron_like_N"/>
    <property type="match status" value="1"/>
</dbReference>
<protein>
    <recommendedName>
        <fullName evidence="1">ATP-dependent DNA helicase</fullName>
        <ecNumber evidence="1">5.6.2.3</ecNumber>
    </recommendedName>
</protein>
<evidence type="ECO:0000259" key="3">
    <source>
        <dbReference type="Pfam" id="PF05970"/>
    </source>
</evidence>
<dbReference type="EMBL" id="JBFOLK010000008">
    <property type="protein sequence ID" value="KAL2492837.1"/>
    <property type="molecule type" value="Genomic_DNA"/>
</dbReference>
<dbReference type="GO" id="GO:0005524">
    <property type="term" value="F:ATP binding"/>
    <property type="evidence" value="ECO:0007669"/>
    <property type="project" value="UniProtKB-KW"/>
</dbReference>
<evidence type="ECO:0000313" key="6">
    <source>
        <dbReference type="Proteomes" id="UP001604336"/>
    </source>
</evidence>
<accession>A0ABD1RWL7</accession>
<comment type="caution">
    <text evidence="5">The sequence shown here is derived from an EMBL/GenBank/DDBJ whole genome shotgun (WGS) entry which is preliminary data.</text>
</comment>
<proteinExistence type="inferred from homology"/>
<sequence length="541" mass="62087">MNPAESCSKVCEPTLLTKKQLQNKRRRELYAQTKEARNTRKKELCREVGELRDKRRKERHSQRKEQCGNHSKQLRMKQLNHNDIVNTVCSGDVSYNDIPTTSNHNNDHANRSGLFGLFEPDGEEQLPFKMCEDGTENIHMNDSGRLLQQYVVDMYIKVETSRLDYFRNNQSEIRAELYQGIVDSLETGECSGARIGKRIVLPSSFTGGPRDMQKRFNDAMALVQRFDDDARKLLYKEFPEHFVWNKQSKYWTRRKKVAVIARIAAANPIQGERYYLRLLLNHVRGPKSFQSLKYINGLVVESFREAALLRGLLHGDNDCELCLQEASTYQMPHSLRRLFSTILVFCSPNNPKQLWNQFRQFMIEDYIRKGLHCHHAEVEALKCINSFLEPLGKSLNDYELVDFDVNVPEAEMFTRMVNEELATLVTEDDISCADKLNKEQKIAYHAILDKVFSNESGMFFVDGPGGTGKTFLYRALLATVRSKKRNCFSNCFIRSGCKFITRSVEEVVSEVAANESARDEVRSVDLANGGGVKQSAVEGEL</sequence>
<dbReference type="GO" id="GO:0006310">
    <property type="term" value="P:DNA recombination"/>
    <property type="evidence" value="ECO:0007669"/>
    <property type="project" value="UniProtKB-KW"/>
</dbReference>
<dbReference type="SUPFAM" id="SSF52540">
    <property type="entry name" value="P-loop containing nucleoside triphosphate hydrolases"/>
    <property type="match status" value="1"/>
</dbReference>
<dbReference type="Pfam" id="PF05970">
    <property type="entry name" value="PIF1"/>
    <property type="match status" value="1"/>
</dbReference>
<dbReference type="InterPro" id="IPR025476">
    <property type="entry name" value="Helitron_helicase-like"/>
</dbReference>
<dbReference type="Proteomes" id="UP001604336">
    <property type="component" value="Unassembled WGS sequence"/>
</dbReference>
<feature type="domain" description="DNA helicase Pif1-like DEAD-box helicase" evidence="3">
    <location>
        <begin position="435"/>
        <end position="486"/>
    </location>
</feature>
<comment type="similarity">
    <text evidence="1">Belongs to the helicase family.</text>
</comment>
<keyword evidence="1" id="KW-0067">ATP-binding</keyword>
<dbReference type="InterPro" id="IPR010285">
    <property type="entry name" value="DNA_helicase_pif1-like_DEAD"/>
</dbReference>
<keyword evidence="1" id="KW-0378">Hydrolase</keyword>
<feature type="domain" description="Helitron helicase-like" evidence="4">
    <location>
        <begin position="139"/>
        <end position="227"/>
    </location>
</feature>
<dbReference type="PANTHER" id="PTHR10492">
    <property type="match status" value="1"/>
</dbReference>
<dbReference type="PANTHER" id="PTHR10492:SF94">
    <property type="entry name" value="ATP-DEPENDENT DNA HELICASE"/>
    <property type="match status" value="1"/>
</dbReference>
<keyword evidence="1" id="KW-0233">DNA recombination</keyword>
<keyword evidence="1" id="KW-0234">DNA repair</keyword>
<feature type="region of interest" description="Disordered" evidence="2">
    <location>
        <begin position="51"/>
        <end position="72"/>
    </location>
</feature>